<name>A0A1B9F8G0_9BACT</name>
<dbReference type="EMBL" id="MAGO01000001">
    <property type="protein sequence ID" value="OCC16217.1"/>
    <property type="molecule type" value="Genomic_DNA"/>
</dbReference>
<reference evidence="2 3" key="1">
    <citation type="submission" date="2016-06" db="EMBL/GenBank/DDBJ databases">
        <title>Respiratory ammonification of nitrate coupled to the oxidation of elemental sulfur in deep-sea autotrophic thermophilic bacteria.</title>
        <authorList>
            <person name="Slobodkina G.B."/>
            <person name="Mardanov A.V."/>
            <person name="Ravin N.V."/>
            <person name="Frolova A.A."/>
            <person name="Viryasiv M.B."/>
            <person name="Chernyh N.A."/>
            <person name="Bonch-Osmolovskaya E.A."/>
            <person name="Slobodkin A.I."/>
        </authorList>
    </citation>
    <scope>NUCLEOTIDE SEQUENCE [LARGE SCALE GENOMIC DNA]</scope>
    <source>
        <strain evidence="2 3">S69</strain>
    </source>
</reference>
<sequence>MTNIPNKALCLAMAGKGGTGKTTLSALLVKYLVSRKLTPVLAVDADANANLNELLGVEVETTLGEIRDRMKTETPPGMTKNEYMEMHINQAIIEETGFDLIVMGQPEGPGCYCMANSILAQVIEKLMKSYRYLIVDNEAGMEHLSRLNLRDIETLFVVSDASSRGVLTATRIASLTSSLGVEVGKKVLIVNKAPKEVPEALDKQVREATEKTDLVFGGYISQSETVFTYEVEQRPLLELEESSDVVKTAFQIFDRFVPVKN</sequence>
<dbReference type="Gene3D" id="3.40.50.300">
    <property type="entry name" value="P-loop containing nucleotide triphosphate hydrolases"/>
    <property type="match status" value="1"/>
</dbReference>
<feature type="domain" description="CobQ/CobB/MinD/ParA nucleotide binding" evidence="1">
    <location>
        <begin position="12"/>
        <end position="235"/>
    </location>
</feature>
<organism evidence="2 3">
    <name type="scientific">Dissulfuribacter thermophilus</name>
    <dbReference type="NCBI Taxonomy" id="1156395"/>
    <lineage>
        <taxon>Bacteria</taxon>
        <taxon>Pseudomonadati</taxon>
        <taxon>Thermodesulfobacteriota</taxon>
        <taxon>Dissulfuribacteria</taxon>
        <taxon>Dissulfuribacterales</taxon>
        <taxon>Dissulfuribacteraceae</taxon>
        <taxon>Dissulfuribacter</taxon>
    </lineage>
</organism>
<evidence type="ECO:0000313" key="3">
    <source>
        <dbReference type="Proteomes" id="UP000093080"/>
    </source>
</evidence>
<dbReference type="RefSeq" id="WP_067615244.1">
    <property type="nucleotide sequence ID" value="NZ_MAGO01000001.1"/>
</dbReference>
<evidence type="ECO:0000259" key="1">
    <source>
        <dbReference type="Pfam" id="PF01656"/>
    </source>
</evidence>
<dbReference type="GO" id="GO:0051782">
    <property type="term" value="P:negative regulation of cell division"/>
    <property type="evidence" value="ECO:0007669"/>
    <property type="project" value="TreeGrafter"/>
</dbReference>
<proteinExistence type="predicted"/>
<dbReference type="OrthoDB" id="9779073at2"/>
<dbReference type="PIRSF" id="PIRSF005647">
    <property type="entry name" value="CooC"/>
    <property type="match status" value="1"/>
</dbReference>
<dbReference type="Proteomes" id="UP000093080">
    <property type="component" value="Unassembled WGS sequence"/>
</dbReference>
<comment type="caution">
    <text evidence="2">The sequence shown here is derived from an EMBL/GenBank/DDBJ whole genome shotgun (WGS) entry which is preliminary data.</text>
</comment>
<dbReference type="Pfam" id="PF01656">
    <property type="entry name" value="CbiA"/>
    <property type="match status" value="1"/>
</dbReference>
<dbReference type="GO" id="GO:0005829">
    <property type="term" value="C:cytosol"/>
    <property type="evidence" value="ECO:0007669"/>
    <property type="project" value="TreeGrafter"/>
</dbReference>
<dbReference type="InterPro" id="IPR027417">
    <property type="entry name" value="P-loop_NTPase"/>
</dbReference>
<gene>
    <name evidence="2" type="ORF">DBT_0034</name>
</gene>
<keyword evidence="3" id="KW-1185">Reference proteome</keyword>
<protein>
    <submittedName>
        <fullName evidence="2">CO dehydrogenase accessory protein CooC (Nickel insertion)</fullName>
    </submittedName>
</protein>
<dbReference type="SUPFAM" id="SSF52540">
    <property type="entry name" value="P-loop containing nucleoside triphosphate hydrolases"/>
    <property type="match status" value="1"/>
</dbReference>
<dbReference type="AlphaFoldDB" id="A0A1B9F8G0"/>
<dbReference type="PANTHER" id="PTHR43384">
    <property type="entry name" value="SEPTUM SITE-DETERMINING PROTEIN MIND HOMOLOG, CHLOROPLASTIC-RELATED"/>
    <property type="match status" value="1"/>
</dbReference>
<dbReference type="InterPro" id="IPR050625">
    <property type="entry name" value="ParA/MinD_ATPase"/>
</dbReference>
<dbReference type="GO" id="GO:0005524">
    <property type="term" value="F:ATP binding"/>
    <property type="evidence" value="ECO:0007669"/>
    <property type="project" value="TreeGrafter"/>
</dbReference>
<dbReference type="InterPro" id="IPR002586">
    <property type="entry name" value="CobQ/CobB/MinD/ParA_Nub-bd_dom"/>
</dbReference>
<dbReference type="STRING" id="1156395.DBT_0034"/>
<dbReference type="PANTHER" id="PTHR43384:SF7">
    <property type="entry name" value="CARBON-MONOXIDE DEHYDROGENASE ACCESSORY PROTEIN"/>
    <property type="match status" value="1"/>
</dbReference>
<dbReference type="GO" id="GO:0009898">
    <property type="term" value="C:cytoplasmic side of plasma membrane"/>
    <property type="evidence" value="ECO:0007669"/>
    <property type="project" value="TreeGrafter"/>
</dbReference>
<accession>A0A1B9F8G0</accession>
<evidence type="ECO:0000313" key="2">
    <source>
        <dbReference type="EMBL" id="OCC16217.1"/>
    </source>
</evidence>
<dbReference type="PATRIC" id="fig|1156395.6.peg.32"/>
<dbReference type="GO" id="GO:0016887">
    <property type="term" value="F:ATP hydrolysis activity"/>
    <property type="evidence" value="ECO:0007669"/>
    <property type="project" value="TreeGrafter"/>
</dbReference>
<dbReference type="InterPro" id="IPR014433">
    <property type="entry name" value="CooC"/>
</dbReference>